<protein>
    <submittedName>
        <fullName evidence="1">Uncharacterized protein</fullName>
    </submittedName>
</protein>
<gene>
    <name evidence="1" type="ORF">Vadar_024588</name>
</gene>
<accession>A0ACB7XCJ9</accession>
<proteinExistence type="predicted"/>
<evidence type="ECO:0000313" key="1">
    <source>
        <dbReference type="EMBL" id="KAH7838291.1"/>
    </source>
</evidence>
<dbReference type="EMBL" id="CM037156">
    <property type="protein sequence ID" value="KAH7838291.1"/>
    <property type="molecule type" value="Genomic_DNA"/>
</dbReference>
<reference evidence="1 2" key="1">
    <citation type="journal article" date="2021" name="Hortic Res">
        <title>High-quality reference genome and annotation aids understanding of berry development for evergreen blueberry (Vaccinium darrowii).</title>
        <authorList>
            <person name="Yu J."/>
            <person name="Hulse-Kemp A.M."/>
            <person name="Babiker E."/>
            <person name="Staton M."/>
        </authorList>
    </citation>
    <scope>NUCLEOTIDE SEQUENCE [LARGE SCALE GENOMIC DNA]</scope>
    <source>
        <strain evidence="2">cv. NJ 8807/NJ 8810</strain>
        <tissue evidence="1">Young leaf</tissue>
    </source>
</reference>
<keyword evidence="2" id="KW-1185">Reference proteome</keyword>
<comment type="caution">
    <text evidence="1">The sequence shown here is derived from an EMBL/GenBank/DDBJ whole genome shotgun (WGS) entry which is preliminary data.</text>
</comment>
<dbReference type="Proteomes" id="UP000828048">
    <property type="component" value="Chromosome 6"/>
</dbReference>
<sequence length="250" mass="27154">MHTSRNLGYFTNGDARPGKERGPIDHQRSPPPPATTATATPSSPPPETATTTKVSLCLHSRSVPSKPPSSSLALPKTRTTWVGHVNYKDPHFNVGMPVFSIHGNHDDPAGVDNLSTIDILSACNLVNYFGKMVLEGSGVGQIALYPILIRKGSTSVALYGLGNIRDERLNRMFQTPHAVQWMQPEPQEGCQVSDWFNILVLHQNSDAANLALGNMGDAKSYANEKADRAKDMTGDAKETMESTMSQGREK</sequence>
<name>A0ACB7XCJ9_9ERIC</name>
<organism evidence="1 2">
    <name type="scientific">Vaccinium darrowii</name>
    <dbReference type="NCBI Taxonomy" id="229202"/>
    <lineage>
        <taxon>Eukaryota</taxon>
        <taxon>Viridiplantae</taxon>
        <taxon>Streptophyta</taxon>
        <taxon>Embryophyta</taxon>
        <taxon>Tracheophyta</taxon>
        <taxon>Spermatophyta</taxon>
        <taxon>Magnoliopsida</taxon>
        <taxon>eudicotyledons</taxon>
        <taxon>Gunneridae</taxon>
        <taxon>Pentapetalae</taxon>
        <taxon>asterids</taxon>
        <taxon>Ericales</taxon>
        <taxon>Ericaceae</taxon>
        <taxon>Vaccinioideae</taxon>
        <taxon>Vaccinieae</taxon>
        <taxon>Vaccinium</taxon>
    </lineage>
</organism>
<evidence type="ECO:0000313" key="2">
    <source>
        <dbReference type="Proteomes" id="UP000828048"/>
    </source>
</evidence>